<dbReference type="PANTHER" id="PTHR11749">
    <property type="entry name" value="RIBULOSE-5-PHOSPHATE-3-EPIMERASE"/>
    <property type="match status" value="1"/>
</dbReference>
<organism evidence="15 16">
    <name type="scientific">Oscillatoria acuminata PCC 6304</name>
    <dbReference type="NCBI Taxonomy" id="56110"/>
    <lineage>
        <taxon>Bacteria</taxon>
        <taxon>Bacillati</taxon>
        <taxon>Cyanobacteriota</taxon>
        <taxon>Cyanophyceae</taxon>
        <taxon>Oscillatoriophycideae</taxon>
        <taxon>Oscillatoriales</taxon>
        <taxon>Oscillatoriaceae</taxon>
        <taxon>Oscillatoria</taxon>
    </lineage>
</organism>
<dbReference type="InterPro" id="IPR000056">
    <property type="entry name" value="Ribul_P_3_epim-like"/>
</dbReference>
<feature type="binding site" evidence="10 13">
    <location>
        <position position="184"/>
    </location>
    <ligand>
        <name>a divalent metal cation</name>
        <dbReference type="ChEBI" id="CHEBI:60240"/>
    </ligand>
</feature>
<dbReference type="GO" id="GO:0005737">
    <property type="term" value="C:cytoplasm"/>
    <property type="evidence" value="ECO:0007669"/>
    <property type="project" value="UniProtKB-ARBA"/>
</dbReference>
<feature type="binding site" evidence="10 13">
    <location>
        <position position="42"/>
    </location>
    <ligand>
        <name>a divalent metal cation</name>
        <dbReference type="ChEBI" id="CHEBI:60240"/>
    </ligand>
</feature>
<evidence type="ECO:0000256" key="11">
    <source>
        <dbReference type="PIRNR" id="PIRNR001461"/>
    </source>
</evidence>
<dbReference type="PATRIC" id="fig|56110.3.peg.5150"/>
<evidence type="ECO:0000256" key="9">
    <source>
        <dbReference type="ARBA" id="ARBA00023235"/>
    </source>
</evidence>
<sequence length="238" mass="25698">MTQTQSNKPIVIAPSILSADFSRLGEEVQAIDRAGADWIHVDVMDGRFVPNITIGPLVVKALRPVTSKPLDVHLMIVEPERYVEDFAKAGADIISVHAEHNASPHLHRTLGQIKELGKQAGVVLNPSTPLELIEYVLDLCDLVLIMSVNPGFGGQSFIPGVVPKIRKLRQMCDERGLDPWIEVDGGLKGNNSWQVIEAGANAIVAGSAVFGAPDYKEAIEGIRHSQRPALEAQPLAAV</sequence>
<dbReference type="EMBL" id="CP003607">
    <property type="protein sequence ID" value="AFY83774.1"/>
    <property type="molecule type" value="Genomic_DNA"/>
</dbReference>
<feature type="active site" description="Proton acceptor" evidence="10 12">
    <location>
        <position position="42"/>
    </location>
</feature>
<dbReference type="HOGENOM" id="CLU_054856_1_1_3"/>
<accession>K9TP64</accession>
<dbReference type="CDD" id="cd00429">
    <property type="entry name" value="RPE"/>
    <property type="match status" value="1"/>
</dbReference>
<evidence type="ECO:0000256" key="8">
    <source>
        <dbReference type="ARBA" id="ARBA00022723"/>
    </source>
</evidence>
<dbReference type="RefSeq" id="WP_015150398.1">
    <property type="nucleotide sequence ID" value="NC_019693.1"/>
</dbReference>
<keyword evidence="13" id="KW-0464">Manganese</keyword>
<comment type="cofactor">
    <cofactor evidence="3">
        <name>Co(2+)</name>
        <dbReference type="ChEBI" id="CHEBI:48828"/>
    </cofactor>
</comment>
<evidence type="ECO:0000313" key="15">
    <source>
        <dbReference type="EMBL" id="AFY83774.1"/>
    </source>
</evidence>
<keyword evidence="8 10" id="KW-0479">Metal-binding</keyword>
<dbReference type="PROSITE" id="PS01085">
    <property type="entry name" value="RIBUL_P_3_EPIMER_1"/>
    <property type="match status" value="1"/>
</dbReference>
<dbReference type="Proteomes" id="UP000010367">
    <property type="component" value="Chromosome"/>
</dbReference>
<dbReference type="FunCoup" id="K9TP64">
    <property type="interactions" value="564"/>
</dbReference>
<dbReference type="Gene3D" id="3.20.20.70">
    <property type="entry name" value="Aldolase class I"/>
    <property type="match status" value="1"/>
</dbReference>
<feature type="binding site" evidence="10 13">
    <location>
        <position position="40"/>
    </location>
    <ligand>
        <name>a divalent metal cation</name>
        <dbReference type="ChEBI" id="CHEBI:60240"/>
    </ligand>
</feature>
<evidence type="ECO:0000256" key="4">
    <source>
        <dbReference type="ARBA" id="ARBA00001947"/>
    </source>
</evidence>
<dbReference type="HAMAP" id="MF_02227">
    <property type="entry name" value="RPE"/>
    <property type="match status" value="1"/>
</dbReference>
<protein>
    <recommendedName>
        <fullName evidence="7 10">Ribulose-phosphate 3-epimerase</fullName>
        <ecNumber evidence="7 10">5.1.3.1</ecNumber>
    </recommendedName>
</protein>
<dbReference type="NCBIfam" id="NF004076">
    <property type="entry name" value="PRK05581.1-4"/>
    <property type="match status" value="1"/>
</dbReference>
<evidence type="ECO:0000313" key="16">
    <source>
        <dbReference type="Proteomes" id="UP000010367"/>
    </source>
</evidence>
<evidence type="ECO:0000256" key="3">
    <source>
        <dbReference type="ARBA" id="ARBA00001941"/>
    </source>
</evidence>
<comment type="similarity">
    <text evidence="6 10 11">Belongs to the ribulose-phosphate 3-epimerase family.</text>
</comment>
<feature type="binding site" evidence="10 14">
    <location>
        <position position="15"/>
    </location>
    <ligand>
        <name>substrate</name>
    </ligand>
</feature>
<keyword evidence="10 11" id="KW-0119">Carbohydrate metabolism</keyword>
<feature type="binding site" evidence="10 13">
    <location>
        <position position="73"/>
    </location>
    <ligand>
        <name>a divalent metal cation</name>
        <dbReference type="ChEBI" id="CHEBI:60240"/>
    </ligand>
</feature>
<feature type="binding site" evidence="10 14">
    <location>
        <begin position="151"/>
        <end position="154"/>
    </location>
    <ligand>
        <name>substrate</name>
    </ligand>
</feature>
<dbReference type="InParanoid" id="K9TP64"/>
<comment type="catalytic activity">
    <reaction evidence="1 10 11">
        <text>D-ribulose 5-phosphate = D-xylulose 5-phosphate</text>
        <dbReference type="Rhea" id="RHEA:13677"/>
        <dbReference type="ChEBI" id="CHEBI:57737"/>
        <dbReference type="ChEBI" id="CHEBI:58121"/>
        <dbReference type="EC" id="5.1.3.1"/>
    </reaction>
</comment>
<evidence type="ECO:0000256" key="2">
    <source>
        <dbReference type="ARBA" id="ARBA00001936"/>
    </source>
</evidence>
<comment type="cofactor">
    <cofactor evidence="10 13">
        <name>a divalent metal cation</name>
        <dbReference type="ChEBI" id="CHEBI:60240"/>
    </cofactor>
    <text evidence="10 13">Binds 1 divalent metal cation per subunit.</text>
</comment>
<evidence type="ECO:0000256" key="12">
    <source>
        <dbReference type="PIRSR" id="PIRSR001461-1"/>
    </source>
</evidence>
<evidence type="ECO:0000256" key="6">
    <source>
        <dbReference type="ARBA" id="ARBA00009541"/>
    </source>
</evidence>
<evidence type="ECO:0000256" key="10">
    <source>
        <dbReference type="HAMAP-Rule" id="MF_02227"/>
    </source>
</evidence>
<keyword evidence="13" id="KW-0862">Zinc</keyword>
<name>K9TP64_9CYAN</name>
<dbReference type="InterPro" id="IPR026019">
    <property type="entry name" value="Ribul_P_3_epim"/>
</dbReference>
<dbReference type="OrthoDB" id="1645589at2"/>
<feature type="binding site" evidence="10 14">
    <location>
        <begin position="206"/>
        <end position="207"/>
    </location>
    <ligand>
        <name>substrate</name>
    </ligand>
</feature>
<comment type="cofactor">
    <cofactor evidence="5">
        <name>Fe(2+)</name>
        <dbReference type="ChEBI" id="CHEBI:29033"/>
    </cofactor>
</comment>
<keyword evidence="13" id="KW-0170">Cobalt</keyword>
<dbReference type="eggNOG" id="COG0036">
    <property type="taxonomic scope" value="Bacteria"/>
</dbReference>
<comment type="cofactor">
    <cofactor evidence="2">
        <name>Mn(2+)</name>
        <dbReference type="ChEBI" id="CHEBI:29035"/>
    </cofactor>
</comment>
<evidence type="ECO:0000256" key="1">
    <source>
        <dbReference type="ARBA" id="ARBA00001782"/>
    </source>
</evidence>
<dbReference type="GO" id="GO:0019323">
    <property type="term" value="P:pentose catabolic process"/>
    <property type="evidence" value="ECO:0007669"/>
    <property type="project" value="UniProtKB-UniRule"/>
</dbReference>
<evidence type="ECO:0000256" key="14">
    <source>
        <dbReference type="PIRSR" id="PIRSR001461-3"/>
    </source>
</evidence>
<dbReference type="SUPFAM" id="SSF51366">
    <property type="entry name" value="Ribulose-phoshate binding barrel"/>
    <property type="match status" value="1"/>
</dbReference>
<dbReference type="GO" id="GO:0006098">
    <property type="term" value="P:pentose-phosphate shunt"/>
    <property type="evidence" value="ECO:0007669"/>
    <property type="project" value="UniProtKB-UniRule"/>
</dbReference>
<dbReference type="InterPro" id="IPR013785">
    <property type="entry name" value="Aldolase_TIM"/>
</dbReference>
<feature type="active site" description="Proton donor" evidence="10 12">
    <location>
        <position position="184"/>
    </location>
</feature>
<feature type="binding site" evidence="10 14">
    <location>
        <position position="73"/>
    </location>
    <ligand>
        <name>substrate</name>
    </ligand>
</feature>
<reference evidence="15 16" key="1">
    <citation type="submission" date="2012-06" db="EMBL/GenBank/DDBJ databases">
        <title>Finished chromosome of genome of Oscillatoria acuminata PCC 6304.</title>
        <authorList>
            <consortium name="US DOE Joint Genome Institute"/>
            <person name="Gugger M."/>
            <person name="Coursin T."/>
            <person name="Rippka R."/>
            <person name="Tandeau De Marsac N."/>
            <person name="Huntemann M."/>
            <person name="Wei C.-L."/>
            <person name="Han J."/>
            <person name="Detter J.C."/>
            <person name="Han C."/>
            <person name="Tapia R."/>
            <person name="Davenport K."/>
            <person name="Daligault H."/>
            <person name="Erkkila T."/>
            <person name="Gu W."/>
            <person name="Munk A.C.C."/>
            <person name="Teshima H."/>
            <person name="Xu Y."/>
            <person name="Chain P."/>
            <person name="Chen A."/>
            <person name="Krypides N."/>
            <person name="Mavromatis K."/>
            <person name="Markowitz V."/>
            <person name="Szeto E."/>
            <person name="Ivanova N."/>
            <person name="Mikhailova N."/>
            <person name="Ovchinnikova G."/>
            <person name="Pagani I."/>
            <person name="Pati A."/>
            <person name="Goodwin L."/>
            <person name="Peters L."/>
            <person name="Pitluck S."/>
            <person name="Woyke T."/>
            <person name="Kerfeld C."/>
        </authorList>
    </citation>
    <scope>NUCLEOTIDE SEQUENCE [LARGE SCALE GENOMIC DNA]</scope>
    <source>
        <strain evidence="15 16">PCC 6304</strain>
    </source>
</reference>
<gene>
    <name evidence="10" type="primary">rpe</name>
    <name evidence="15" type="ORF">Oscil6304_4247</name>
</gene>
<dbReference type="InterPro" id="IPR011060">
    <property type="entry name" value="RibuloseP-bd_barrel"/>
</dbReference>
<evidence type="ECO:0000256" key="7">
    <source>
        <dbReference type="ARBA" id="ARBA00013188"/>
    </source>
</evidence>
<dbReference type="PROSITE" id="PS01086">
    <property type="entry name" value="RIBUL_P_3_EPIMER_2"/>
    <property type="match status" value="1"/>
</dbReference>
<dbReference type="KEGG" id="oac:Oscil6304_4247"/>
<dbReference type="Pfam" id="PF00834">
    <property type="entry name" value="Ribul_P_3_epim"/>
    <property type="match status" value="1"/>
</dbReference>
<comment type="function">
    <text evidence="10">Catalyzes the reversible epimerization of D-ribulose 5-phosphate to D-xylulose 5-phosphate.</text>
</comment>
<feature type="binding site" evidence="10">
    <location>
        <begin position="184"/>
        <end position="186"/>
    </location>
    <ligand>
        <name>substrate</name>
    </ligand>
</feature>
<feature type="binding site" evidence="14">
    <location>
        <position position="186"/>
    </location>
    <ligand>
        <name>substrate</name>
    </ligand>
</feature>
<proteinExistence type="inferred from homology"/>
<dbReference type="NCBIfam" id="TIGR01163">
    <property type="entry name" value="rpe"/>
    <property type="match status" value="1"/>
</dbReference>
<dbReference type="GO" id="GO:0004750">
    <property type="term" value="F:D-ribulose-phosphate 3-epimerase activity"/>
    <property type="evidence" value="ECO:0007669"/>
    <property type="project" value="UniProtKB-UniRule"/>
</dbReference>
<dbReference type="STRING" id="56110.Oscil6304_4247"/>
<comment type="pathway">
    <text evidence="10">Carbohydrate degradation.</text>
</comment>
<comment type="cofactor">
    <cofactor evidence="4">
        <name>Zn(2+)</name>
        <dbReference type="ChEBI" id="CHEBI:29105"/>
    </cofactor>
</comment>
<evidence type="ECO:0000256" key="5">
    <source>
        <dbReference type="ARBA" id="ARBA00001954"/>
    </source>
</evidence>
<keyword evidence="16" id="KW-1185">Reference proteome</keyword>
<evidence type="ECO:0000256" key="13">
    <source>
        <dbReference type="PIRSR" id="PIRSR001461-2"/>
    </source>
</evidence>
<dbReference type="AlphaFoldDB" id="K9TP64"/>
<dbReference type="GO" id="GO:0046872">
    <property type="term" value="F:metal ion binding"/>
    <property type="evidence" value="ECO:0007669"/>
    <property type="project" value="UniProtKB-UniRule"/>
</dbReference>
<dbReference type="FunFam" id="3.20.20.70:FF:000004">
    <property type="entry name" value="Ribulose-phosphate 3-epimerase"/>
    <property type="match status" value="1"/>
</dbReference>
<dbReference type="EC" id="5.1.3.1" evidence="7 10"/>
<keyword evidence="9 10" id="KW-0413">Isomerase</keyword>
<dbReference type="PIRSF" id="PIRSF001461">
    <property type="entry name" value="RPE"/>
    <property type="match status" value="1"/>
</dbReference>